<keyword evidence="5" id="KW-1185">Reference proteome</keyword>
<gene>
    <name evidence="4" type="ORF">D3Z33_02730</name>
</gene>
<feature type="coiled-coil region" evidence="2">
    <location>
        <begin position="4"/>
        <end position="40"/>
    </location>
</feature>
<keyword evidence="2" id="KW-0175">Coiled coil</keyword>
<sequence length="364" mass="40556">MKKSQEMYKKLEGLKNEIGALQAEGKIDDAHAKLKDVEALKKSIAVQEALEEEEVENFVGTPTQTVEVDNVVAFNKAVLNKPLTEAENALVERVGEDGGYLVPEEQKTEIEEYKRQLIPLKQYCNVIPVGTLSGKMPLEVEANDKLTNFAEMTEINQSTIKFGQLSWELGDYGDIIPISNTLLQDEKANLTRFVKRRFGKKAVRTENAEILTILNTATKVPGEDYKAIVTTFNKKLDPAIAKSAIIITNQDGYDYLDQLVDNNDRPLLKDSLEIAGAKTFKGKLVVVLSNQEMETPATKDCSFYVGDIEEAVAFFDREAYEMAISKAAGFTKYATMMRVVERFDVKAMDSKAVVRVDITFPTGA</sequence>
<dbReference type="Gene3D" id="3.30.2400.10">
    <property type="entry name" value="Major capsid protein gp5"/>
    <property type="match status" value="1"/>
</dbReference>
<comment type="caution">
    <text evidence="4">The sequence shown here is derived from an EMBL/GenBank/DDBJ whole genome shotgun (WGS) entry which is preliminary data.</text>
</comment>
<dbReference type="Proteomes" id="UP000467132">
    <property type="component" value="Unassembled WGS sequence"/>
</dbReference>
<dbReference type="NCBIfam" id="TIGR01554">
    <property type="entry name" value="major_cap_HK97"/>
    <property type="match status" value="1"/>
</dbReference>
<dbReference type="EMBL" id="QXXA01000004">
    <property type="protein sequence ID" value="NBI05769.1"/>
    <property type="molecule type" value="Genomic_DNA"/>
</dbReference>
<protein>
    <submittedName>
        <fullName evidence="4">Phage major capsid protein</fullName>
    </submittedName>
</protein>
<organism evidence="4 5">
    <name type="scientific">Senegalia massiliensis</name>
    <dbReference type="NCBI Taxonomy" id="1720316"/>
    <lineage>
        <taxon>Bacteria</taxon>
        <taxon>Bacillati</taxon>
        <taxon>Bacillota</taxon>
        <taxon>Clostridia</taxon>
        <taxon>Eubacteriales</taxon>
        <taxon>Clostridiaceae</taxon>
        <taxon>Senegalia</taxon>
    </lineage>
</organism>
<evidence type="ECO:0000256" key="1">
    <source>
        <dbReference type="ARBA" id="ARBA00004328"/>
    </source>
</evidence>
<dbReference type="RefSeq" id="WP_160196259.1">
    <property type="nucleotide sequence ID" value="NZ_QXXA01000004.1"/>
</dbReference>
<accession>A0A845QVF2</accession>
<dbReference type="InterPro" id="IPR054612">
    <property type="entry name" value="Phage_capsid-like_C"/>
</dbReference>
<dbReference type="AlphaFoldDB" id="A0A845QVF2"/>
<feature type="domain" description="Phage capsid-like C-terminal" evidence="3">
    <location>
        <begin position="98"/>
        <end position="356"/>
    </location>
</feature>
<dbReference type="SUPFAM" id="SSF56563">
    <property type="entry name" value="Major capsid protein gp5"/>
    <property type="match status" value="1"/>
</dbReference>
<dbReference type="InterPro" id="IPR024455">
    <property type="entry name" value="Phage_capsid"/>
</dbReference>
<evidence type="ECO:0000313" key="5">
    <source>
        <dbReference type="Proteomes" id="UP000467132"/>
    </source>
</evidence>
<dbReference type="Pfam" id="PF05065">
    <property type="entry name" value="Phage_capsid"/>
    <property type="match status" value="1"/>
</dbReference>
<dbReference type="Gene3D" id="3.30.2320.10">
    <property type="entry name" value="hypothetical protein PF0899 domain"/>
    <property type="match status" value="1"/>
</dbReference>
<evidence type="ECO:0000259" key="3">
    <source>
        <dbReference type="Pfam" id="PF05065"/>
    </source>
</evidence>
<dbReference type="OrthoDB" id="85826at2"/>
<reference evidence="4 5" key="1">
    <citation type="submission" date="2018-08" db="EMBL/GenBank/DDBJ databases">
        <title>Murine metabolic-syndrome-specific gut microbial biobank.</title>
        <authorList>
            <person name="Liu C."/>
        </authorList>
    </citation>
    <scope>NUCLEOTIDE SEQUENCE [LARGE SCALE GENOMIC DNA]</scope>
    <source>
        <strain evidence="4 5">583</strain>
    </source>
</reference>
<comment type="subcellular location">
    <subcellularLocation>
        <location evidence="1">Virion</location>
    </subcellularLocation>
</comment>
<evidence type="ECO:0000313" key="4">
    <source>
        <dbReference type="EMBL" id="NBI05769.1"/>
    </source>
</evidence>
<evidence type="ECO:0000256" key="2">
    <source>
        <dbReference type="SAM" id="Coils"/>
    </source>
</evidence>
<proteinExistence type="predicted"/>
<name>A0A845QVF2_9CLOT</name>